<proteinExistence type="predicted"/>
<dbReference type="Proteomes" id="UP000464086">
    <property type="component" value="Chromosome"/>
</dbReference>
<evidence type="ECO:0008006" key="3">
    <source>
        <dbReference type="Google" id="ProtNLM"/>
    </source>
</evidence>
<sequence length="187" mass="20829">MSWIAIILIQVAGLPPPSCEVDRDVMIALDSHAFDQNMHGGWRAVASKPDCQLAAADLIKDYRIAHPGHDTILFWHEGQLRAGAGQTEEALSLFELSRQQPNQWNVDTGWNAYVDASIAFLRHDVTELKMARDRLANLPPPAQQPDATPEGKKIKVRSWPPNLDVVNGLVSCFDQPYSIAYSQSCRQ</sequence>
<dbReference type="EMBL" id="CP047218">
    <property type="protein sequence ID" value="QHD65929.1"/>
    <property type="molecule type" value="Genomic_DNA"/>
</dbReference>
<name>A0A6P1GBU4_SPHYA</name>
<organism evidence="1 2">
    <name type="scientific">Sphingobium yanoikuyae</name>
    <name type="common">Sphingomonas yanoikuyae</name>
    <dbReference type="NCBI Taxonomy" id="13690"/>
    <lineage>
        <taxon>Bacteria</taxon>
        <taxon>Pseudomonadati</taxon>
        <taxon>Pseudomonadota</taxon>
        <taxon>Alphaproteobacteria</taxon>
        <taxon>Sphingomonadales</taxon>
        <taxon>Sphingomonadaceae</taxon>
        <taxon>Sphingobium</taxon>
    </lineage>
</organism>
<dbReference type="RefSeq" id="WP_159365498.1">
    <property type="nucleotide sequence ID" value="NZ_CP047218.1"/>
</dbReference>
<gene>
    <name evidence="1" type="ORF">GS397_01815</name>
</gene>
<accession>A0A6P1GBU4</accession>
<protein>
    <recommendedName>
        <fullName evidence="3">Tetratricopeptide repeat protein</fullName>
    </recommendedName>
</protein>
<evidence type="ECO:0000313" key="1">
    <source>
        <dbReference type="EMBL" id="QHD65929.1"/>
    </source>
</evidence>
<dbReference type="AlphaFoldDB" id="A0A6P1GBU4"/>
<reference evidence="1 2" key="1">
    <citation type="submission" date="2019-12" db="EMBL/GenBank/DDBJ databases">
        <title>Functional and genomic insights into the Sphingobium yanoikuyae YC-JY1, a bacterium efficiently degrading bisphenol A.</title>
        <authorList>
            <person name="Jia Y."/>
            <person name="Li X."/>
            <person name="Wang J."/>
            <person name="Eltoukhy A."/>
            <person name="Lamraoui I."/>
            <person name="Yan Y."/>
        </authorList>
    </citation>
    <scope>NUCLEOTIDE SEQUENCE [LARGE SCALE GENOMIC DNA]</scope>
    <source>
        <strain evidence="1 2">YC-JY1</strain>
    </source>
</reference>
<evidence type="ECO:0000313" key="2">
    <source>
        <dbReference type="Proteomes" id="UP000464086"/>
    </source>
</evidence>